<protein>
    <submittedName>
        <fullName evidence="5">Leucine-rich repeat protein</fullName>
    </submittedName>
</protein>
<feature type="chain" id="PRO_5032420382" evidence="3">
    <location>
        <begin position="28"/>
        <end position="286"/>
    </location>
</feature>
<accession>A0A833JAY7</accession>
<sequence length="286" mass="33102">MFLKILKSKKIFFPILMLSCFSSVSFADNTCNSNTEIQEERCLKSIINLDLSNKKIKNIEEYFKSHDINIQSVELLNLNKNNIEDISYLGNFKNLRELWLQDNKISIISDSFANLTGLKVLDLSKNNITEIPDSFFRLTNLTVLNLNRNKLKMIPESIAQLKNLEKLYLNGKSRKTLKNKCLSFFGLQNGEITTIPESLTTLSKLRVLDLSYNLISDIPDSFYNLSNLGELDISYTLVRILPDFLLDERFKINVYFEGTQFEHTLRVNKHVGKVYEDCYIRKTGLL</sequence>
<dbReference type="RefSeq" id="WP_152213646.1">
    <property type="nucleotide sequence ID" value="NZ_WFLN01000009.1"/>
</dbReference>
<dbReference type="PRINTS" id="PR00019">
    <property type="entry name" value="LEURICHRPT"/>
</dbReference>
<evidence type="ECO:0000256" key="2">
    <source>
        <dbReference type="ARBA" id="ARBA00022737"/>
    </source>
</evidence>
<organism evidence="5 6">
    <name type="scientific">Fluviispira multicolorata</name>
    <dbReference type="NCBI Taxonomy" id="2654512"/>
    <lineage>
        <taxon>Bacteria</taxon>
        <taxon>Pseudomonadati</taxon>
        <taxon>Bdellovibrionota</taxon>
        <taxon>Oligoflexia</taxon>
        <taxon>Silvanigrellales</taxon>
        <taxon>Silvanigrellaceae</taxon>
        <taxon>Fluviispira</taxon>
    </lineage>
</organism>
<dbReference type="PROSITE" id="PS51450">
    <property type="entry name" value="LRR"/>
    <property type="match status" value="5"/>
</dbReference>
<name>A0A833JAY7_9BACT</name>
<feature type="signal peptide" evidence="3">
    <location>
        <begin position="1"/>
        <end position="27"/>
    </location>
</feature>
<evidence type="ECO:0000259" key="4">
    <source>
        <dbReference type="Pfam" id="PF23598"/>
    </source>
</evidence>
<dbReference type="PANTHER" id="PTHR45752:SF187">
    <property type="entry name" value="LEUCINE-RICH REPEAT AND IQ DOMAIN-CONTAINING PROTEIN 4"/>
    <property type="match status" value="1"/>
</dbReference>
<dbReference type="Pfam" id="PF13855">
    <property type="entry name" value="LRR_8"/>
    <property type="match status" value="1"/>
</dbReference>
<evidence type="ECO:0000313" key="6">
    <source>
        <dbReference type="Proteomes" id="UP000442694"/>
    </source>
</evidence>
<dbReference type="EMBL" id="WFLN01000009">
    <property type="protein sequence ID" value="KAB8028495.1"/>
    <property type="molecule type" value="Genomic_DNA"/>
</dbReference>
<dbReference type="InterPro" id="IPR003591">
    <property type="entry name" value="Leu-rich_rpt_typical-subtyp"/>
</dbReference>
<keyword evidence="6" id="KW-1185">Reference proteome</keyword>
<dbReference type="AlphaFoldDB" id="A0A833JAY7"/>
<keyword evidence="1" id="KW-0433">Leucine-rich repeat</keyword>
<keyword evidence="2" id="KW-0677">Repeat</keyword>
<evidence type="ECO:0000313" key="5">
    <source>
        <dbReference type="EMBL" id="KAB8028495.1"/>
    </source>
</evidence>
<dbReference type="InterPro" id="IPR055414">
    <property type="entry name" value="LRR_R13L4/SHOC2-like"/>
</dbReference>
<dbReference type="Pfam" id="PF23598">
    <property type="entry name" value="LRR_14"/>
    <property type="match status" value="1"/>
</dbReference>
<proteinExistence type="predicted"/>
<keyword evidence="3" id="KW-0732">Signal</keyword>
<dbReference type="Proteomes" id="UP000442694">
    <property type="component" value="Unassembled WGS sequence"/>
</dbReference>
<dbReference type="SUPFAM" id="SSF52058">
    <property type="entry name" value="L domain-like"/>
    <property type="match status" value="1"/>
</dbReference>
<dbReference type="SMART" id="SM00365">
    <property type="entry name" value="LRR_SD22"/>
    <property type="match status" value="4"/>
</dbReference>
<comment type="caution">
    <text evidence="5">The sequence shown here is derived from an EMBL/GenBank/DDBJ whole genome shotgun (WGS) entry which is preliminary data.</text>
</comment>
<dbReference type="InterPro" id="IPR050715">
    <property type="entry name" value="LRR-SigEffector_domain"/>
</dbReference>
<dbReference type="SMART" id="SM00369">
    <property type="entry name" value="LRR_TYP"/>
    <property type="match status" value="5"/>
</dbReference>
<feature type="domain" description="Disease resistance R13L4/SHOC-2-like LRR" evidence="4">
    <location>
        <begin position="77"/>
        <end position="172"/>
    </location>
</feature>
<dbReference type="InterPro" id="IPR001611">
    <property type="entry name" value="Leu-rich_rpt"/>
</dbReference>
<evidence type="ECO:0000256" key="3">
    <source>
        <dbReference type="SAM" id="SignalP"/>
    </source>
</evidence>
<dbReference type="Gene3D" id="3.80.10.10">
    <property type="entry name" value="Ribonuclease Inhibitor"/>
    <property type="match status" value="2"/>
</dbReference>
<dbReference type="PANTHER" id="PTHR45752">
    <property type="entry name" value="LEUCINE-RICH REPEAT-CONTAINING"/>
    <property type="match status" value="1"/>
</dbReference>
<gene>
    <name evidence="5" type="ORF">GCL57_12280</name>
</gene>
<reference evidence="5 6" key="1">
    <citation type="submission" date="2019-10" db="EMBL/GenBank/DDBJ databases">
        <title>New genus of Silvanigrellaceae.</title>
        <authorList>
            <person name="Pitt A."/>
            <person name="Hahn M.W."/>
        </authorList>
    </citation>
    <scope>NUCLEOTIDE SEQUENCE [LARGE SCALE GENOMIC DNA]</scope>
    <source>
        <strain evidence="5 6">33A1-SZDP</strain>
    </source>
</reference>
<evidence type="ECO:0000256" key="1">
    <source>
        <dbReference type="ARBA" id="ARBA00022614"/>
    </source>
</evidence>
<dbReference type="InterPro" id="IPR032675">
    <property type="entry name" value="LRR_dom_sf"/>
</dbReference>